<dbReference type="EMBL" id="KB310252">
    <property type="protein sequence ID" value="ELT92098.1"/>
    <property type="molecule type" value="Genomic_DNA"/>
</dbReference>
<evidence type="ECO:0000313" key="8">
    <source>
        <dbReference type="Proteomes" id="UP000014760"/>
    </source>
</evidence>
<keyword evidence="5" id="KW-0999">Mitochondrion inner membrane</keyword>
<dbReference type="AlphaFoldDB" id="R7TEA5"/>
<dbReference type="InterPro" id="IPR033195">
    <property type="entry name" value="AmidinoTrfase"/>
</dbReference>
<evidence type="ECO:0000256" key="4">
    <source>
        <dbReference type="PIRSR" id="PIRSR633195-1"/>
    </source>
</evidence>
<dbReference type="PANTHER" id="PTHR10488:SF1">
    <property type="entry name" value="GLYCINE AMIDINOTRANSFERASE, MITOCHONDRIAL"/>
    <property type="match status" value="1"/>
</dbReference>
<dbReference type="EC" id="2.1.4.1" evidence="5"/>
<evidence type="ECO:0000256" key="3">
    <source>
        <dbReference type="ARBA" id="ARBA00022679"/>
    </source>
</evidence>
<dbReference type="SUPFAM" id="SSF55909">
    <property type="entry name" value="Pentein"/>
    <property type="match status" value="1"/>
</dbReference>
<dbReference type="GO" id="GO:0005743">
    <property type="term" value="C:mitochondrial inner membrane"/>
    <property type="evidence" value="ECO:0007669"/>
    <property type="project" value="UniProtKB-SubCell"/>
</dbReference>
<dbReference type="GO" id="GO:0015068">
    <property type="term" value="F:glycine amidinotransferase activity"/>
    <property type="evidence" value="ECO:0007669"/>
    <property type="project" value="UniProtKB-UniRule"/>
</dbReference>
<dbReference type="Proteomes" id="UP000014760">
    <property type="component" value="Unassembled WGS sequence"/>
</dbReference>
<dbReference type="UniPathway" id="UPA00104">
    <property type="reaction ID" value="UER00579"/>
</dbReference>
<evidence type="ECO:0000313" key="7">
    <source>
        <dbReference type="EnsemblMetazoa" id="CapteP168386"/>
    </source>
</evidence>
<evidence type="ECO:0000256" key="5">
    <source>
        <dbReference type="RuleBase" id="RU367092"/>
    </source>
</evidence>
<reference evidence="8" key="1">
    <citation type="submission" date="2012-12" db="EMBL/GenBank/DDBJ databases">
        <authorList>
            <person name="Hellsten U."/>
            <person name="Grimwood J."/>
            <person name="Chapman J.A."/>
            <person name="Shapiro H."/>
            <person name="Aerts A."/>
            <person name="Otillar R.P."/>
            <person name="Terry A.Y."/>
            <person name="Boore J.L."/>
            <person name="Simakov O."/>
            <person name="Marletaz F."/>
            <person name="Cho S.-J."/>
            <person name="Edsinger-Gonzales E."/>
            <person name="Havlak P."/>
            <person name="Kuo D.-H."/>
            <person name="Larsson T."/>
            <person name="Lv J."/>
            <person name="Arendt D."/>
            <person name="Savage R."/>
            <person name="Osoegawa K."/>
            <person name="de Jong P."/>
            <person name="Lindberg D.R."/>
            <person name="Seaver E.C."/>
            <person name="Weisblat D.A."/>
            <person name="Putnam N.H."/>
            <person name="Grigoriev I.V."/>
            <person name="Rokhsar D.S."/>
        </authorList>
    </citation>
    <scope>NUCLEOTIDE SEQUENCE</scope>
    <source>
        <strain evidence="8">I ESC-2004</strain>
    </source>
</reference>
<dbReference type="EMBL" id="AMQN01013484">
    <property type="status" value="NOT_ANNOTATED_CDS"/>
    <property type="molecule type" value="Genomic_DNA"/>
</dbReference>
<evidence type="ECO:0000256" key="1">
    <source>
        <dbReference type="ARBA" id="ARBA00004858"/>
    </source>
</evidence>
<comment type="function">
    <text evidence="5">Catalyzes the biosynthesis of guanidinoacetate, the immediate precursor of creatine. Creatine plays a vital role in energy metabolism in muscle tissues. May play a role in embryonic and central nervous system development.</text>
</comment>
<keyword evidence="3 5" id="KW-0808">Transferase</keyword>
<dbReference type="CDD" id="cd21136">
    <property type="entry name" value="amidinotransferase_AGAT-like"/>
    <property type="match status" value="1"/>
</dbReference>
<proteinExistence type="inferred from homology"/>
<dbReference type="HOGENOM" id="CLU_047415_1_0_1"/>
<accession>R7TEA5</accession>
<dbReference type="GO" id="GO:0006601">
    <property type="term" value="P:creatine biosynthetic process"/>
    <property type="evidence" value="ECO:0007669"/>
    <property type="project" value="UniProtKB-UniRule"/>
</dbReference>
<dbReference type="STRING" id="283909.R7TEA5"/>
<dbReference type="PANTHER" id="PTHR10488">
    <property type="entry name" value="GLYCINE AMIDINOTRANSFERASE, MITOCHONDRIAL"/>
    <property type="match status" value="1"/>
</dbReference>
<feature type="active site" description="Amidino-cysteine intermediate" evidence="4">
    <location>
        <position position="384"/>
    </location>
</feature>
<dbReference type="GO" id="GO:0005758">
    <property type="term" value="C:mitochondrial intermembrane space"/>
    <property type="evidence" value="ECO:0007669"/>
    <property type="project" value="TreeGrafter"/>
</dbReference>
<evidence type="ECO:0000313" key="6">
    <source>
        <dbReference type="EMBL" id="ELT92098.1"/>
    </source>
</evidence>
<keyword evidence="8" id="KW-1185">Reference proteome</keyword>
<comment type="subcellular location">
    <subcellularLocation>
        <location evidence="5">Mitochondrion inner membrane</location>
    </subcellularLocation>
</comment>
<dbReference type="OMA" id="YPIHIDA"/>
<reference evidence="7" key="3">
    <citation type="submission" date="2015-06" db="UniProtKB">
        <authorList>
            <consortium name="EnsemblMetazoa"/>
        </authorList>
    </citation>
    <scope>IDENTIFICATION</scope>
</reference>
<name>R7TEA5_CAPTE</name>
<dbReference type="OrthoDB" id="10264242at2759"/>
<keyword evidence="5" id="KW-0472">Membrane</keyword>
<gene>
    <name evidence="6" type="ORF">CAPTEDRAFT_168386</name>
</gene>
<dbReference type="EnsemblMetazoa" id="CapteT168386">
    <property type="protein sequence ID" value="CapteP168386"/>
    <property type="gene ID" value="CapteG168386"/>
</dbReference>
<reference evidence="6 8" key="2">
    <citation type="journal article" date="2013" name="Nature">
        <title>Insights into bilaterian evolution from three spiralian genomes.</title>
        <authorList>
            <person name="Simakov O."/>
            <person name="Marletaz F."/>
            <person name="Cho S.J."/>
            <person name="Edsinger-Gonzales E."/>
            <person name="Havlak P."/>
            <person name="Hellsten U."/>
            <person name="Kuo D.H."/>
            <person name="Larsson T."/>
            <person name="Lv J."/>
            <person name="Arendt D."/>
            <person name="Savage R."/>
            <person name="Osoegawa K."/>
            <person name="de Jong P."/>
            <person name="Grimwood J."/>
            <person name="Chapman J.A."/>
            <person name="Shapiro H."/>
            <person name="Aerts A."/>
            <person name="Otillar R.P."/>
            <person name="Terry A.Y."/>
            <person name="Boore J.L."/>
            <person name="Grigoriev I.V."/>
            <person name="Lindberg D.R."/>
            <person name="Seaver E.C."/>
            <person name="Weisblat D.A."/>
            <person name="Putnam N.H."/>
            <person name="Rokhsar D.S."/>
        </authorList>
    </citation>
    <scope>NUCLEOTIDE SEQUENCE</scope>
    <source>
        <strain evidence="6 8">I ESC-2004</strain>
    </source>
</reference>
<comment type="catalytic activity">
    <reaction evidence="5">
        <text>L-arginine + glycine = guanidinoacetate + L-ornithine</text>
        <dbReference type="Rhea" id="RHEA:13201"/>
        <dbReference type="ChEBI" id="CHEBI:32682"/>
        <dbReference type="ChEBI" id="CHEBI:46911"/>
        <dbReference type="ChEBI" id="CHEBI:57305"/>
        <dbReference type="ChEBI" id="CHEBI:57742"/>
        <dbReference type="EC" id="2.1.4.1"/>
    </reaction>
</comment>
<sequence length="400" mass="45444">MASRLLRRVSTLVRGASSSQRCISSNSISQDVPVLSWNEWDPLEEIVVGRAEGQRIPFLHPDLKAKTGPDAWKWLQENGGKPHDPEAVKKASAQIEELCNVLRGEGVKVQRPEPMRWDEMGTFNTPYFEDGGLMNACPRDGLMVVGDEIIEAPMAWRSRVFEYYAYKKMFAEYFKRGAKWTAAPRPAMGDDLFVKDFPFEDLEARAAMVAKGDFVLTEAEPCFDAADALRFGRDIIICLSHGTNRSGVEWLRRHVAHHGINVHSLVFKGLQNCHADATFIPLKPGVLVTCPMRPCLLVNDIPTDGWEWFSKRGWEVHEVPEPVVLKNTHYVSKWVHMNVLSIDEERVVMQKGEEPLKNFFIKLGMKPIEVDIQHANQLGGAFHCWTLDIKRRGTLQNYFS</sequence>
<organism evidence="6">
    <name type="scientific">Capitella teleta</name>
    <name type="common">Polychaete worm</name>
    <dbReference type="NCBI Taxonomy" id="283909"/>
    <lineage>
        <taxon>Eukaryota</taxon>
        <taxon>Metazoa</taxon>
        <taxon>Spiralia</taxon>
        <taxon>Lophotrochozoa</taxon>
        <taxon>Annelida</taxon>
        <taxon>Polychaeta</taxon>
        <taxon>Sedentaria</taxon>
        <taxon>Scolecida</taxon>
        <taxon>Capitellidae</taxon>
        <taxon>Capitella</taxon>
    </lineage>
</organism>
<comment type="pathway">
    <text evidence="1 5">Amine and polyamine biosynthesis; creatine biosynthesis; creatine from L-arginine and glycine: step 1/2.</text>
</comment>
<comment type="subunit">
    <text evidence="5">Homodimer.</text>
</comment>
<comment type="similarity">
    <text evidence="2 5">Belongs to the amidinotransferase family.</text>
</comment>
<dbReference type="Gene3D" id="3.75.10.10">
    <property type="entry name" value="L-arginine/glycine Amidinotransferase, Chain A"/>
    <property type="match status" value="1"/>
</dbReference>
<evidence type="ECO:0000256" key="2">
    <source>
        <dbReference type="ARBA" id="ARBA00006943"/>
    </source>
</evidence>
<feature type="active site" evidence="4">
    <location>
        <position position="274"/>
    </location>
</feature>
<protein>
    <recommendedName>
        <fullName evidence="5">Glycine amidinotransferase</fullName>
        <ecNumber evidence="5">2.1.4.1</ecNumber>
    </recommendedName>
    <alternativeName>
        <fullName evidence="5">L-arginine:glycine amidinotransferase</fullName>
    </alternativeName>
</protein>
<keyword evidence="5" id="KW-0496">Mitochondrion</keyword>
<feature type="active site" evidence="4">
    <location>
        <position position="224"/>
    </location>
</feature>